<dbReference type="EMBL" id="SRZB01000016">
    <property type="protein sequence ID" value="TGX98525.1"/>
    <property type="molecule type" value="Genomic_DNA"/>
</dbReference>
<organism evidence="1 2">
    <name type="scientific">Hominisplanchenecus murintestinalis</name>
    <dbReference type="NCBI Taxonomy" id="2941517"/>
    <lineage>
        <taxon>Bacteria</taxon>
        <taxon>Bacillati</taxon>
        <taxon>Bacillota</taxon>
        <taxon>Clostridia</taxon>
        <taxon>Lachnospirales</taxon>
        <taxon>Lachnospiraceae</taxon>
        <taxon>Hominisplanchenecus</taxon>
    </lineage>
</organism>
<name>A0AC61QZ49_9FIRM</name>
<evidence type="ECO:0000313" key="2">
    <source>
        <dbReference type="Proteomes" id="UP000307720"/>
    </source>
</evidence>
<sequence>MGKKKAVFFDIDGTIWNDKNEIPESTVRAIKMLRGNGNLAFLCSGRSRAYIRNPKLFEIGFDGVVSGCGTMVEYGGKTVFYKRLENELVERTILTVRRYGCRPILEGREYLYMDNDEFEDDYFGQKLRAELGKHLLTIAGEWGKWEISKLSCATENADRVACFEDLKEDYDFMVHNSSVVEFVPKGYHKGTGIVKICELLGIEISETVAFGDSANDLGMLCTAGVGIAMGNGSDVAKTAADYVTTSMEEDGIWNGCRHLKLI</sequence>
<keyword evidence="1" id="KW-0378">Hydrolase</keyword>
<keyword evidence="2" id="KW-1185">Reference proteome</keyword>
<dbReference type="Proteomes" id="UP000307720">
    <property type="component" value="Unassembled WGS sequence"/>
</dbReference>
<gene>
    <name evidence="1" type="ORF">E5357_08395</name>
</gene>
<protein>
    <submittedName>
        <fullName evidence="1">HAD family hydrolase</fullName>
    </submittedName>
</protein>
<proteinExistence type="predicted"/>
<accession>A0AC61QZ49</accession>
<reference evidence="1" key="1">
    <citation type="submission" date="2019-04" db="EMBL/GenBank/DDBJ databases">
        <title>Microbes associate with the intestines of laboratory mice.</title>
        <authorList>
            <person name="Navarre W."/>
            <person name="Wong E."/>
            <person name="Huang K."/>
            <person name="Tropini C."/>
            <person name="Ng K."/>
            <person name="Yu B."/>
        </authorList>
    </citation>
    <scope>NUCLEOTIDE SEQUENCE</scope>
    <source>
        <strain evidence="1">NM72_1-8</strain>
    </source>
</reference>
<comment type="caution">
    <text evidence="1">The sequence shown here is derived from an EMBL/GenBank/DDBJ whole genome shotgun (WGS) entry which is preliminary data.</text>
</comment>
<evidence type="ECO:0000313" key="1">
    <source>
        <dbReference type="EMBL" id="TGX98525.1"/>
    </source>
</evidence>